<dbReference type="Proteomes" id="UP000243686">
    <property type="component" value="Unassembled WGS sequence"/>
</dbReference>
<dbReference type="EMBL" id="KV893401">
    <property type="protein sequence ID" value="OON19330.1"/>
    <property type="molecule type" value="Genomic_DNA"/>
</dbReference>
<evidence type="ECO:0000313" key="1">
    <source>
        <dbReference type="EMBL" id="OON19330.1"/>
    </source>
</evidence>
<organism evidence="1 2">
    <name type="scientific">Opisthorchis viverrini</name>
    <name type="common">Southeast Asian liver fluke</name>
    <dbReference type="NCBI Taxonomy" id="6198"/>
    <lineage>
        <taxon>Eukaryota</taxon>
        <taxon>Metazoa</taxon>
        <taxon>Spiralia</taxon>
        <taxon>Lophotrochozoa</taxon>
        <taxon>Platyhelminthes</taxon>
        <taxon>Trematoda</taxon>
        <taxon>Digenea</taxon>
        <taxon>Opisthorchiida</taxon>
        <taxon>Opisthorchiata</taxon>
        <taxon>Opisthorchiidae</taxon>
        <taxon>Opisthorchis</taxon>
    </lineage>
</organism>
<gene>
    <name evidence="1" type="ORF">X801_04803</name>
</gene>
<keyword evidence="2" id="KW-1185">Reference proteome</keyword>
<reference evidence="1 2" key="1">
    <citation type="submission" date="2015-03" db="EMBL/GenBank/DDBJ databases">
        <title>Draft genome of the nematode, Opisthorchis viverrini.</title>
        <authorList>
            <person name="Mitreva M."/>
        </authorList>
    </citation>
    <scope>NUCLEOTIDE SEQUENCE [LARGE SCALE GENOMIC DNA]</scope>
    <source>
        <strain evidence="1">Khon Kaen</strain>
    </source>
</reference>
<accession>A0A1S8WY21</accession>
<dbReference type="AlphaFoldDB" id="A0A1S8WY21"/>
<sequence length="99" mass="11350">SFQQPAFSNKRSLVINLGWATYLLRWFLARVYVTFSDWSEVATVVDSLLPNMLMFLTELNIVTKIPSGQTDSTKRSAPPKSRYPQDVSQVVIHVDWFVV</sequence>
<feature type="non-terminal residue" evidence="1">
    <location>
        <position position="1"/>
    </location>
</feature>
<name>A0A1S8WY21_OPIVI</name>
<protein>
    <submittedName>
        <fullName evidence="1">Uncharacterized protein</fullName>
    </submittedName>
</protein>
<feature type="non-terminal residue" evidence="1">
    <location>
        <position position="99"/>
    </location>
</feature>
<proteinExistence type="predicted"/>
<evidence type="ECO:0000313" key="2">
    <source>
        <dbReference type="Proteomes" id="UP000243686"/>
    </source>
</evidence>